<dbReference type="EMBL" id="FQZY01000024">
    <property type="protein sequence ID" value="SHJ98180.1"/>
    <property type="molecule type" value="Genomic_DNA"/>
</dbReference>
<dbReference type="STRING" id="1121950.SAMN02745243_01894"/>
<evidence type="ECO:0000256" key="1">
    <source>
        <dbReference type="ARBA" id="ARBA00001946"/>
    </source>
</evidence>
<evidence type="ECO:0000313" key="4">
    <source>
        <dbReference type="EMBL" id="SHJ98180.1"/>
    </source>
</evidence>
<dbReference type="CDD" id="cd03424">
    <property type="entry name" value="NUDIX_ADPRase_Nudt5_UGPPase_Nudt14"/>
    <property type="match status" value="1"/>
</dbReference>
<dbReference type="Pfam" id="PF00293">
    <property type="entry name" value="NUDIX"/>
    <property type="match status" value="1"/>
</dbReference>
<dbReference type="AlphaFoldDB" id="A0A1M6NRA6"/>
<dbReference type="PANTHER" id="PTHR11839:SF18">
    <property type="entry name" value="NUDIX HYDROLASE DOMAIN-CONTAINING PROTEIN"/>
    <property type="match status" value="1"/>
</dbReference>
<comment type="cofactor">
    <cofactor evidence="1">
        <name>Mg(2+)</name>
        <dbReference type="ChEBI" id="CHEBI:18420"/>
    </cofactor>
</comment>
<keyword evidence="2" id="KW-0378">Hydrolase</keyword>
<keyword evidence="5" id="KW-1185">Reference proteome</keyword>
<dbReference type="PANTHER" id="PTHR11839">
    <property type="entry name" value="UDP/ADP-SUGAR PYROPHOSPHATASE"/>
    <property type="match status" value="1"/>
</dbReference>
<feature type="domain" description="Nudix hydrolase" evidence="3">
    <location>
        <begin position="62"/>
        <end position="192"/>
    </location>
</feature>
<organism evidence="4 5">
    <name type="scientific">Hespellia stercorisuis DSM 15480</name>
    <dbReference type="NCBI Taxonomy" id="1121950"/>
    <lineage>
        <taxon>Bacteria</taxon>
        <taxon>Bacillati</taxon>
        <taxon>Bacillota</taxon>
        <taxon>Clostridia</taxon>
        <taxon>Lachnospirales</taxon>
        <taxon>Lachnospiraceae</taxon>
        <taxon>Hespellia</taxon>
    </lineage>
</organism>
<sequence>MKVMPLSYDKGFSLYQKTEGREQMEERAKRIDRKLKCKGNIVNLYDDTIQLPTGEIVHYDFLNHNGATAVVPVMDDGRILMVRQFRNAIDRETLEIPAGKLDDIEESGMDCAKRELEEETGYKSDHLELLITLRTWLAFCNEKIEVFVATNLIVSHQNLDEDEFIDVCAYTMEELEKKIFDGEIEDAKTIAALMAYKSKYR</sequence>
<dbReference type="PROSITE" id="PS51462">
    <property type="entry name" value="NUDIX"/>
    <property type="match status" value="1"/>
</dbReference>
<protein>
    <submittedName>
        <fullName evidence="4">ADP-ribose pyrophosphatase</fullName>
    </submittedName>
</protein>
<name>A0A1M6NRA6_9FIRM</name>
<accession>A0A1M6NRA6</accession>
<dbReference type="SUPFAM" id="SSF55811">
    <property type="entry name" value="Nudix"/>
    <property type="match status" value="1"/>
</dbReference>
<proteinExistence type="predicted"/>
<reference evidence="4 5" key="1">
    <citation type="submission" date="2016-11" db="EMBL/GenBank/DDBJ databases">
        <authorList>
            <person name="Jaros S."/>
            <person name="Januszkiewicz K."/>
            <person name="Wedrychowicz H."/>
        </authorList>
    </citation>
    <scope>NUCLEOTIDE SEQUENCE [LARGE SCALE GENOMIC DNA]</scope>
    <source>
        <strain evidence="4 5">DSM 15480</strain>
    </source>
</reference>
<dbReference type="GO" id="GO:0006753">
    <property type="term" value="P:nucleoside phosphate metabolic process"/>
    <property type="evidence" value="ECO:0007669"/>
    <property type="project" value="TreeGrafter"/>
</dbReference>
<dbReference type="GO" id="GO:0016787">
    <property type="term" value="F:hydrolase activity"/>
    <property type="evidence" value="ECO:0007669"/>
    <property type="project" value="UniProtKB-KW"/>
</dbReference>
<dbReference type="GO" id="GO:0019693">
    <property type="term" value="P:ribose phosphate metabolic process"/>
    <property type="evidence" value="ECO:0007669"/>
    <property type="project" value="TreeGrafter"/>
</dbReference>
<evidence type="ECO:0000259" key="3">
    <source>
        <dbReference type="PROSITE" id="PS51462"/>
    </source>
</evidence>
<evidence type="ECO:0000256" key="2">
    <source>
        <dbReference type="ARBA" id="ARBA00022801"/>
    </source>
</evidence>
<gene>
    <name evidence="4" type="ORF">SAMN02745243_01894</name>
</gene>
<dbReference type="InterPro" id="IPR000086">
    <property type="entry name" value="NUDIX_hydrolase_dom"/>
</dbReference>
<dbReference type="Proteomes" id="UP000184301">
    <property type="component" value="Unassembled WGS sequence"/>
</dbReference>
<dbReference type="Gene3D" id="3.90.79.10">
    <property type="entry name" value="Nucleoside Triphosphate Pyrophosphohydrolase"/>
    <property type="match status" value="1"/>
</dbReference>
<dbReference type="InterPro" id="IPR015797">
    <property type="entry name" value="NUDIX_hydrolase-like_dom_sf"/>
</dbReference>
<evidence type="ECO:0000313" key="5">
    <source>
        <dbReference type="Proteomes" id="UP000184301"/>
    </source>
</evidence>